<dbReference type="EMBL" id="JBHFFA010000001">
    <property type="protein sequence ID" value="KAL2652163.1"/>
    <property type="molecule type" value="Genomic_DNA"/>
</dbReference>
<dbReference type="AlphaFoldDB" id="A0ABD1ZL44"/>
<organism evidence="1 2">
    <name type="scientific">Riccia fluitans</name>
    <dbReference type="NCBI Taxonomy" id="41844"/>
    <lineage>
        <taxon>Eukaryota</taxon>
        <taxon>Viridiplantae</taxon>
        <taxon>Streptophyta</taxon>
        <taxon>Embryophyta</taxon>
        <taxon>Marchantiophyta</taxon>
        <taxon>Marchantiopsida</taxon>
        <taxon>Marchantiidae</taxon>
        <taxon>Marchantiales</taxon>
        <taxon>Ricciaceae</taxon>
        <taxon>Riccia</taxon>
    </lineage>
</organism>
<proteinExistence type="predicted"/>
<gene>
    <name evidence="1" type="ORF">R1flu_020291</name>
</gene>
<accession>A0ABD1ZL44</accession>
<evidence type="ECO:0000313" key="2">
    <source>
        <dbReference type="Proteomes" id="UP001605036"/>
    </source>
</evidence>
<keyword evidence="2" id="KW-1185">Reference proteome</keyword>
<name>A0ABD1ZL44_9MARC</name>
<protein>
    <submittedName>
        <fullName evidence="1">Uncharacterized protein</fullName>
    </submittedName>
</protein>
<dbReference type="Proteomes" id="UP001605036">
    <property type="component" value="Unassembled WGS sequence"/>
</dbReference>
<sequence length="88" mass="10265">MWTCLPFSSEDDQEKAMAALRKKDDDVTVTKIYVAEAGDTAAAVEKMIRWHTTGVQLWFTYLIDYLGQSLVTYFQRVVEKVEKLEYYD</sequence>
<evidence type="ECO:0000313" key="1">
    <source>
        <dbReference type="EMBL" id="KAL2652163.1"/>
    </source>
</evidence>
<reference evidence="1 2" key="1">
    <citation type="submission" date="2024-09" db="EMBL/GenBank/DDBJ databases">
        <title>Chromosome-scale assembly of Riccia fluitans.</title>
        <authorList>
            <person name="Paukszto L."/>
            <person name="Sawicki J."/>
            <person name="Karawczyk K."/>
            <person name="Piernik-Szablinska J."/>
            <person name="Szczecinska M."/>
            <person name="Mazdziarz M."/>
        </authorList>
    </citation>
    <scope>NUCLEOTIDE SEQUENCE [LARGE SCALE GENOMIC DNA]</scope>
    <source>
        <strain evidence="1">Rf_01</strain>
        <tissue evidence="1">Aerial parts of the thallus</tissue>
    </source>
</reference>
<comment type="caution">
    <text evidence="1">The sequence shown here is derived from an EMBL/GenBank/DDBJ whole genome shotgun (WGS) entry which is preliminary data.</text>
</comment>